<gene>
    <name evidence="2" type="primary">ORF215726</name>
</gene>
<evidence type="ECO:0000259" key="1">
    <source>
        <dbReference type="PROSITE" id="PS01286"/>
    </source>
</evidence>
<dbReference type="AlphaFoldDB" id="A0A0B7BWT2"/>
<organism evidence="2">
    <name type="scientific">Arion vulgaris</name>
    <dbReference type="NCBI Taxonomy" id="1028688"/>
    <lineage>
        <taxon>Eukaryota</taxon>
        <taxon>Metazoa</taxon>
        <taxon>Spiralia</taxon>
        <taxon>Lophotrochozoa</taxon>
        <taxon>Mollusca</taxon>
        <taxon>Gastropoda</taxon>
        <taxon>Heterobranchia</taxon>
        <taxon>Euthyneura</taxon>
        <taxon>Panpulmonata</taxon>
        <taxon>Eupulmonata</taxon>
        <taxon>Stylommatophora</taxon>
        <taxon>Helicina</taxon>
        <taxon>Arionoidea</taxon>
        <taxon>Arionidae</taxon>
        <taxon>Arion</taxon>
    </lineage>
</organism>
<accession>A0A0B7BWT2</accession>
<feature type="non-terminal residue" evidence="2">
    <location>
        <position position="73"/>
    </location>
</feature>
<dbReference type="PROSITE" id="PS01286">
    <property type="entry name" value="FA58C_2"/>
    <property type="match status" value="1"/>
</dbReference>
<feature type="domain" description="F5/8 type C" evidence="1">
    <location>
        <begin position="43"/>
        <end position="60"/>
    </location>
</feature>
<dbReference type="InterPro" id="IPR000421">
    <property type="entry name" value="FA58C"/>
</dbReference>
<reference evidence="2" key="1">
    <citation type="submission" date="2014-12" db="EMBL/GenBank/DDBJ databases">
        <title>Insight into the proteome of Arion vulgaris.</title>
        <authorList>
            <person name="Aradska J."/>
            <person name="Bulat T."/>
            <person name="Smidak R."/>
            <person name="Sarate P."/>
            <person name="Gangsoo J."/>
            <person name="Sialana F."/>
            <person name="Bilban M."/>
            <person name="Lubec G."/>
        </authorList>
    </citation>
    <scope>NUCLEOTIDE SEQUENCE</scope>
    <source>
        <tissue evidence="2">Skin</tissue>
    </source>
</reference>
<feature type="non-terminal residue" evidence="2">
    <location>
        <position position="1"/>
    </location>
</feature>
<name>A0A0B7BWT2_9EUPU</name>
<evidence type="ECO:0000313" key="2">
    <source>
        <dbReference type="EMBL" id="CEK97413.1"/>
    </source>
</evidence>
<protein>
    <recommendedName>
        <fullName evidence="1">F5/8 type C domain-containing protein</fullName>
    </recommendedName>
</protein>
<proteinExistence type="predicted"/>
<dbReference type="EMBL" id="HACG01050548">
    <property type="protein sequence ID" value="CEK97413.1"/>
    <property type="molecule type" value="Transcribed_RNA"/>
</dbReference>
<sequence>LDTSLDCENYRTENYSIDILSPVHTQTVYMKSLEFVTCIRLRPTHFKGKTPALRLGLLGCVVQDTSTCGRNVH</sequence>